<organism evidence="2">
    <name type="scientific">Rhizophora mucronata</name>
    <name type="common">Asiatic mangrove</name>
    <dbReference type="NCBI Taxonomy" id="61149"/>
    <lineage>
        <taxon>Eukaryota</taxon>
        <taxon>Viridiplantae</taxon>
        <taxon>Streptophyta</taxon>
        <taxon>Embryophyta</taxon>
        <taxon>Tracheophyta</taxon>
        <taxon>Spermatophyta</taxon>
        <taxon>Magnoliopsida</taxon>
        <taxon>eudicotyledons</taxon>
        <taxon>Gunneridae</taxon>
        <taxon>Pentapetalae</taxon>
        <taxon>rosids</taxon>
        <taxon>fabids</taxon>
        <taxon>Malpighiales</taxon>
        <taxon>Rhizophoraceae</taxon>
        <taxon>Rhizophora</taxon>
    </lineage>
</organism>
<feature type="transmembrane region" description="Helical" evidence="1">
    <location>
        <begin position="20"/>
        <end position="43"/>
    </location>
</feature>
<name>A0A2P2J159_RHIMU</name>
<protein>
    <submittedName>
        <fullName evidence="2">Uncharacterized protein</fullName>
    </submittedName>
</protein>
<dbReference type="EMBL" id="GGEC01006735">
    <property type="protein sequence ID" value="MBW87218.1"/>
    <property type="molecule type" value="Transcribed_RNA"/>
</dbReference>
<proteinExistence type="predicted"/>
<sequence>MHVSNILVLKLNLPHSLNDVSFWKAFGLMLLNLISILITPTVAI</sequence>
<dbReference type="AlphaFoldDB" id="A0A2P2J159"/>
<evidence type="ECO:0000313" key="2">
    <source>
        <dbReference type="EMBL" id="MBW87218.1"/>
    </source>
</evidence>
<keyword evidence="1" id="KW-0812">Transmembrane</keyword>
<keyword evidence="1" id="KW-0472">Membrane</keyword>
<evidence type="ECO:0000256" key="1">
    <source>
        <dbReference type="SAM" id="Phobius"/>
    </source>
</evidence>
<reference evidence="2" key="1">
    <citation type="submission" date="2018-02" db="EMBL/GenBank/DDBJ databases">
        <title>Rhizophora mucronata_Transcriptome.</title>
        <authorList>
            <person name="Meera S.P."/>
            <person name="Sreeshan A."/>
            <person name="Augustine A."/>
        </authorList>
    </citation>
    <scope>NUCLEOTIDE SEQUENCE</scope>
    <source>
        <tissue evidence="2">Leaf</tissue>
    </source>
</reference>
<accession>A0A2P2J159</accession>
<keyword evidence="1" id="KW-1133">Transmembrane helix</keyword>